<dbReference type="InterPro" id="IPR034733">
    <property type="entry name" value="AcCoA_carboxyl_beta"/>
</dbReference>
<protein>
    <recommendedName>
        <fullName evidence="1">Acetyl-coenzyme A carboxylase carboxyl transferase subunit beta domain-containing protein</fullName>
    </recommendedName>
</protein>
<dbReference type="InterPro" id="IPR029045">
    <property type="entry name" value="ClpP/crotonase-like_dom_sf"/>
</dbReference>
<name>X1J8J5_9ZZZZ</name>
<comment type="caution">
    <text evidence="2">The sequence shown here is derived from an EMBL/GenBank/DDBJ whole genome shotgun (WGS) entry which is preliminary data.</text>
</comment>
<sequence length="49" mass="5268">MTHNIKSGVAQFACDSDEQAIAEIKNLLGYLPQSNEEKPTDIPPLLLGG</sequence>
<proteinExistence type="predicted"/>
<evidence type="ECO:0000313" key="2">
    <source>
        <dbReference type="EMBL" id="GAH91001.1"/>
    </source>
</evidence>
<dbReference type="EMBL" id="BARU01047811">
    <property type="protein sequence ID" value="GAH91001.1"/>
    <property type="molecule type" value="Genomic_DNA"/>
</dbReference>
<organism evidence="2">
    <name type="scientific">marine sediment metagenome</name>
    <dbReference type="NCBI Taxonomy" id="412755"/>
    <lineage>
        <taxon>unclassified sequences</taxon>
        <taxon>metagenomes</taxon>
        <taxon>ecological metagenomes</taxon>
    </lineage>
</organism>
<evidence type="ECO:0000259" key="1">
    <source>
        <dbReference type="Pfam" id="PF01039"/>
    </source>
</evidence>
<accession>X1J8J5</accession>
<dbReference type="AlphaFoldDB" id="X1J8J5"/>
<feature type="domain" description="Acetyl-coenzyme A carboxylase carboxyl transferase subunit beta" evidence="1">
    <location>
        <begin position="2"/>
        <end position="43"/>
    </location>
</feature>
<gene>
    <name evidence="2" type="ORF">S03H2_71436</name>
</gene>
<dbReference type="Pfam" id="PF01039">
    <property type="entry name" value="Carboxyl_trans"/>
    <property type="match status" value="1"/>
</dbReference>
<dbReference type="Gene3D" id="3.90.226.10">
    <property type="entry name" value="2-enoyl-CoA Hydratase, Chain A, domain 1"/>
    <property type="match status" value="1"/>
</dbReference>
<dbReference type="SUPFAM" id="SSF52096">
    <property type="entry name" value="ClpP/crotonase"/>
    <property type="match status" value="1"/>
</dbReference>
<reference evidence="2" key="1">
    <citation type="journal article" date="2014" name="Front. Microbiol.">
        <title>High frequency of phylogenetically diverse reductive dehalogenase-homologous genes in deep subseafloor sedimentary metagenomes.</title>
        <authorList>
            <person name="Kawai M."/>
            <person name="Futagami T."/>
            <person name="Toyoda A."/>
            <person name="Takaki Y."/>
            <person name="Nishi S."/>
            <person name="Hori S."/>
            <person name="Arai W."/>
            <person name="Tsubouchi T."/>
            <person name="Morono Y."/>
            <person name="Uchiyama I."/>
            <person name="Ito T."/>
            <person name="Fujiyama A."/>
            <person name="Inagaki F."/>
            <person name="Takami H."/>
        </authorList>
    </citation>
    <scope>NUCLEOTIDE SEQUENCE</scope>
    <source>
        <strain evidence="2">Expedition CK06-06</strain>
    </source>
</reference>